<dbReference type="RefSeq" id="WP_169670330.1">
    <property type="nucleotide sequence ID" value="NZ_JABBHF010000002.1"/>
</dbReference>
<proteinExistence type="predicted"/>
<evidence type="ECO:0000259" key="1">
    <source>
        <dbReference type="PROSITE" id="PS51819"/>
    </source>
</evidence>
<dbReference type="PROSITE" id="PS51819">
    <property type="entry name" value="VOC"/>
    <property type="match status" value="1"/>
</dbReference>
<dbReference type="InterPro" id="IPR052164">
    <property type="entry name" value="Anthracycline_SecMetBiosynth"/>
</dbReference>
<organism evidence="2 3">
    <name type="scientific">Flavivirga algicola</name>
    <dbReference type="NCBI Taxonomy" id="2729136"/>
    <lineage>
        <taxon>Bacteria</taxon>
        <taxon>Pseudomonadati</taxon>
        <taxon>Bacteroidota</taxon>
        <taxon>Flavobacteriia</taxon>
        <taxon>Flavobacteriales</taxon>
        <taxon>Flavobacteriaceae</taxon>
        <taxon>Flavivirga</taxon>
    </lineage>
</organism>
<dbReference type="InterPro" id="IPR029068">
    <property type="entry name" value="Glyas_Bleomycin-R_OHBP_Dase"/>
</dbReference>
<dbReference type="InterPro" id="IPR037523">
    <property type="entry name" value="VOC_core"/>
</dbReference>
<dbReference type="CDD" id="cd07247">
    <property type="entry name" value="SgaA_N_like"/>
    <property type="match status" value="1"/>
</dbReference>
<accession>A0ABX1RSV3</accession>
<dbReference type="PANTHER" id="PTHR33993">
    <property type="entry name" value="GLYOXALASE-RELATED"/>
    <property type="match status" value="1"/>
</dbReference>
<evidence type="ECO:0000313" key="2">
    <source>
        <dbReference type="EMBL" id="NMH86625.1"/>
    </source>
</evidence>
<gene>
    <name evidence="2" type="ORF">HHX25_03860</name>
</gene>
<sequence>MDNNMVGWFEVPVINMDRATTFYNAVFKIEIQVQDFGGTLMGWFPFSEGKPGAAGSLIKNQAYEPSDKKGTLVYFNSEDVDNELSRVEDAGGQVVQAKTQISPDIGYMAVFIDSEGNRIALHSRA</sequence>
<name>A0ABX1RSV3_9FLAO</name>
<protein>
    <submittedName>
        <fullName evidence="2">VOC family protein</fullName>
    </submittedName>
</protein>
<dbReference type="SUPFAM" id="SSF54593">
    <property type="entry name" value="Glyoxalase/Bleomycin resistance protein/Dihydroxybiphenyl dioxygenase"/>
    <property type="match status" value="1"/>
</dbReference>
<dbReference type="InterPro" id="IPR004360">
    <property type="entry name" value="Glyas_Fos-R_dOase_dom"/>
</dbReference>
<keyword evidence="3" id="KW-1185">Reference proteome</keyword>
<evidence type="ECO:0000313" key="3">
    <source>
        <dbReference type="Proteomes" id="UP000746690"/>
    </source>
</evidence>
<dbReference type="EMBL" id="JABBHF010000002">
    <property type="protein sequence ID" value="NMH86625.1"/>
    <property type="molecule type" value="Genomic_DNA"/>
</dbReference>
<dbReference type="Proteomes" id="UP000746690">
    <property type="component" value="Unassembled WGS sequence"/>
</dbReference>
<dbReference type="PANTHER" id="PTHR33993:SF2">
    <property type="entry name" value="VOC DOMAIN-CONTAINING PROTEIN"/>
    <property type="match status" value="1"/>
</dbReference>
<dbReference type="Gene3D" id="3.10.180.10">
    <property type="entry name" value="2,3-Dihydroxybiphenyl 1,2-Dioxygenase, domain 1"/>
    <property type="match status" value="1"/>
</dbReference>
<comment type="caution">
    <text evidence="2">The sequence shown here is derived from an EMBL/GenBank/DDBJ whole genome shotgun (WGS) entry which is preliminary data.</text>
</comment>
<dbReference type="Pfam" id="PF00903">
    <property type="entry name" value="Glyoxalase"/>
    <property type="match status" value="1"/>
</dbReference>
<reference evidence="2 3" key="1">
    <citation type="submission" date="2020-04" db="EMBL/GenBank/DDBJ databases">
        <title>A Flavivirga sp. nov.</title>
        <authorList>
            <person name="Sun X."/>
        </authorList>
    </citation>
    <scope>NUCLEOTIDE SEQUENCE [LARGE SCALE GENOMIC DNA]</scope>
    <source>
        <strain evidence="2 3">Y03</strain>
    </source>
</reference>
<feature type="domain" description="VOC" evidence="1">
    <location>
        <begin position="5"/>
        <end position="124"/>
    </location>
</feature>